<keyword evidence="2" id="KW-1185">Reference proteome</keyword>
<dbReference type="Proteomes" id="UP000473278">
    <property type="component" value="Unassembled WGS sequence"/>
</dbReference>
<dbReference type="AlphaFoldDB" id="A0A6M1SVB3"/>
<organism evidence="1 2">
    <name type="scientific">Halalkalibaculum roseum</name>
    <dbReference type="NCBI Taxonomy" id="2709311"/>
    <lineage>
        <taxon>Bacteria</taxon>
        <taxon>Pseudomonadati</taxon>
        <taxon>Balneolota</taxon>
        <taxon>Balneolia</taxon>
        <taxon>Balneolales</taxon>
        <taxon>Balneolaceae</taxon>
        <taxon>Halalkalibaculum</taxon>
    </lineage>
</organism>
<reference evidence="1 2" key="1">
    <citation type="submission" date="2020-02" db="EMBL/GenBank/DDBJ databases">
        <title>Balneolaceae bacterium YR4-1, complete genome.</title>
        <authorList>
            <person name="Li Y."/>
            <person name="Wu S."/>
        </authorList>
    </citation>
    <scope>NUCLEOTIDE SEQUENCE [LARGE SCALE GENOMIC DNA]</scope>
    <source>
        <strain evidence="1 2">YR4-1</strain>
    </source>
</reference>
<dbReference type="RefSeq" id="WP_165141785.1">
    <property type="nucleotide sequence ID" value="NZ_JAALLT010000003.1"/>
</dbReference>
<evidence type="ECO:0000313" key="1">
    <source>
        <dbReference type="EMBL" id="NGP76920.1"/>
    </source>
</evidence>
<name>A0A6M1SVB3_9BACT</name>
<accession>A0A6M1SVB3</accession>
<evidence type="ECO:0008006" key="3">
    <source>
        <dbReference type="Google" id="ProtNLM"/>
    </source>
</evidence>
<dbReference type="EMBL" id="JAALLT010000003">
    <property type="protein sequence ID" value="NGP76920.1"/>
    <property type="molecule type" value="Genomic_DNA"/>
</dbReference>
<evidence type="ECO:0000313" key="2">
    <source>
        <dbReference type="Proteomes" id="UP000473278"/>
    </source>
</evidence>
<comment type="caution">
    <text evidence="1">The sequence shown here is derived from an EMBL/GenBank/DDBJ whole genome shotgun (WGS) entry which is preliminary data.</text>
</comment>
<protein>
    <recommendedName>
        <fullName evidence="3">DUF5683 domain-containing protein</fullName>
    </recommendedName>
</protein>
<sequence>MRQLLPILFFTVVCCRAVIAQDINSESGEVNPRTAFVKSLIVPGWGHYYVDRSDWNRGKYHLGADAVLILSFFGFNIHSNNLQENWYSYARDEAGIDIENRSREIQLAVGDFNNLQDYNDYQLRTRNWDQLLEDRPKNRWNWQSDAYRNEYNDIRNRFENIDQQLPALIGLMVVNRVVSAISAYNRAGNVNSRNTDTALYFSRHPTTRAGIMANVKVRF</sequence>
<proteinExistence type="predicted"/>
<gene>
    <name evidence="1" type="ORF">G3570_09770</name>
</gene>